<gene>
    <name evidence="2" type="ORF">P775_13610</name>
</gene>
<evidence type="ECO:0000256" key="1">
    <source>
        <dbReference type="SAM" id="MobiDB-lite"/>
    </source>
</evidence>
<keyword evidence="3" id="KW-1185">Reference proteome</keyword>
<organism evidence="2 3">
    <name type="scientific">Puniceibacterium antarcticum</name>
    <dbReference type="NCBI Taxonomy" id="1206336"/>
    <lineage>
        <taxon>Bacteria</taxon>
        <taxon>Pseudomonadati</taxon>
        <taxon>Pseudomonadota</taxon>
        <taxon>Alphaproteobacteria</taxon>
        <taxon>Rhodobacterales</taxon>
        <taxon>Paracoccaceae</taxon>
        <taxon>Puniceibacterium</taxon>
    </lineage>
</organism>
<evidence type="ECO:0000313" key="2">
    <source>
        <dbReference type="EMBL" id="PIL19555.1"/>
    </source>
</evidence>
<feature type="region of interest" description="Disordered" evidence="1">
    <location>
        <begin position="17"/>
        <end position="38"/>
    </location>
</feature>
<reference evidence="2 3" key="1">
    <citation type="submission" date="2013-09" db="EMBL/GenBank/DDBJ databases">
        <title>Genome sequencing of Phaeobacter antarcticus sp. nov. SM1211.</title>
        <authorList>
            <person name="Zhang X.-Y."/>
            <person name="Liu C."/>
            <person name="Chen X.-L."/>
            <person name="Xie B.-B."/>
            <person name="Qin Q.-L."/>
            <person name="Rong J.-C."/>
            <person name="Zhang Y.-Z."/>
        </authorList>
    </citation>
    <scope>NUCLEOTIDE SEQUENCE [LARGE SCALE GENOMIC DNA]</scope>
    <source>
        <strain evidence="2 3">SM1211</strain>
    </source>
</reference>
<dbReference type="EMBL" id="AWWI01000096">
    <property type="protein sequence ID" value="PIL19555.1"/>
    <property type="molecule type" value="Genomic_DNA"/>
</dbReference>
<sequence length="38" mass="4316">MCTFGTEFIQADAVTREHMHRPKAKRLGKRAKFVLPSG</sequence>
<dbReference type="AlphaFoldDB" id="A0A2G8RD99"/>
<accession>A0A2G8RD99</accession>
<evidence type="ECO:0000313" key="3">
    <source>
        <dbReference type="Proteomes" id="UP000231259"/>
    </source>
</evidence>
<proteinExistence type="predicted"/>
<feature type="compositionally biased region" description="Basic residues" evidence="1">
    <location>
        <begin position="18"/>
        <end position="32"/>
    </location>
</feature>
<dbReference type="Proteomes" id="UP000231259">
    <property type="component" value="Unassembled WGS sequence"/>
</dbReference>
<name>A0A2G8RD99_9RHOB</name>
<comment type="caution">
    <text evidence="2">The sequence shown here is derived from an EMBL/GenBank/DDBJ whole genome shotgun (WGS) entry which is preliminary data.</text>
</comment>
<protein>
    <submittedName>
        <fullName evidence="2">Uncharacterized protein</fullName>
    </submittedName>
</protein>